<evidence type="ECO:0000313" key="2">
    <source>
        <dbReference type="EMBL" id="KJL34818.1"/>
    </source>
</evidence>
<evidence type="ECO:0000256" key="1">
    <source>
        <dbReference type="SAM" id="Phobius"/>
    </source>
</evidence>
<keyword evidence="1" id="KW-1133">Transmembrane helix</keyword>
<comment type="caution">
    <text evidence="2">The sequence shown here is derived from an EMBL/GenBank/DDBJ whole genome shotgun (WGS) entry which is preliminary data.</text>
</comment>
<dbReference type="AlphaFoldDB" id="A0A0F0LNU4"/>
<keyword evidence="1" id="KW-0472">Membrane</keyword>
<evidence type="ECO:0000313" key="4">
    <source>
        <dbReference type="Proteomes" id="UP000033451"/>
    </source>
</evidence>
<dbReference type="PATRIC" id="fig|400772.4.peg.2721"/>
<dbReference type="STRING" id="400772.RR49_02706"/>
<keyword evidence="1" id="KW-0812">Transmembrane</keyword>
<dbReference type="RefSeq" id="WP_045248607.1">
    <property type="nucleotide sequence ID" value="NZ_JBOFAV010000013.1"/>
</dbReference>
<keyword evidence="4" id="KW-1185">Reference proteome</keyword>
<name>A0A0F0LNU4_9MICO</name>
<dbReference type="Proteomes" id="UP000033451">
    <property type="component" value="Unassembled WGS sequence"/>
</dbReference>
<accession>A0A0F0LNU4</accession>
<organism evidence="2 4">
    <name type="scientific">Microbacterium ginsengisoli</name>
    <dbReference type="NCBI Taxonomy" id="400772"/>
    <lineage>
        <taxon>Bacteria</taxon>
        <taxon>Bacillati</taxon>
        <taxon>Actinomycetota</taxon>
        <taxon>Actinomycetes</taxon>
        <taxon>Micrococcales</taxon>
        <taxon>Microbacteriaceae</taxon>
        <taxon>Microbacterium</taxon>
    </lineage>
</organism>
<protein>
    <recommendedName>
        <fullName evidence="5">DUF2273 domain-containing protein</fullName>
    </recommendedName>
</protein>
<proteinExistence type="predicted"/>
<gene>
    <name evidence="2" type="ORF">RR49_02706</name>
    <name evidence="3" type="ORF">RR49_02995</name>
</gene>
<dbReference type="EMBL" id="JYIY01000080">
    <property type="protein sequence ID" value="KJL35097.1"/>
    <property type="molecule type" value="Genomic_DNA"/>
</dbReference>
<evidence type="ECO:0008006" key="5">
    <source>
        <dbReference type="Google" id="ProtNLM"/>
    </source>
</evidence>
<feature type="transmembrane region" description="Helical" evidence="1">
    <location>
        <begin position="12"/>
        <end position="44"/>
    </location>
</feature>
<evidence type="ECO:0000313" key="3">
    <source>
        <dbReference type="EMBL" id="KJL35097.1"/>
    </source>
</evidence>
<dbReference type="EMBL" id="JYIY01000080">
    <property type="protein sequence ID" value="KJL34818.1"/>
    <property type="molecule type" value="Genomic_DNA"/>
</dbReference>
<reference evidence="2 4" key="1">
    <citation type="submission" date="2015-02" db="EMBL/GenBank/DDBJ databases">
        <title>Draft genome sequences of ten Microbacterium spp. with emphasis on heavy metal contaminated environments.</title>
        <authorList>
            <person name="Corretto E."/>
        </authorList>
    </citation>
    <scope>NUCLEOTIDE SEQUENCE [LARGE SCALE GENOMIC DNA]</scope>
    <source>
        <strain evidence="2 4">DSM 18659</strain>
    </source>
</reference>
<sequence length="62" mass="6033">MSAVIFGSAAGIVLAVVALVFGFWGFLLVGMLGIAGGVCGAVAAGRLDLRAALNAATGRRVG</sequence>